<feature type="region of interest" description="Disordered" evidence="1">
    <location>
        <begin position="66"/>
        <end position="92"/>
    </location>
</feature>
<name>A0ABR2F3G8_9ROSI</name>
<proteinExistence type="predicted"/>
<evidence type="ECO:0000313" key="3">
    <source>
        <dbReference type="Proteomes" id="UP001472677"/>
    </source>
</evidence>
<keyword evidence="3" id="KW-1185">Reference proteome</keyword>
<evidence type="ECO:0000313" key="2">
    <source>
        <dbReference type="EMBL" id="KAK8571547.1"/>
    </source>
</evidence>
<protein>
    <submittedName>
        <fullName evidence="2">Uncharacterized protein</fullName>
    </submittedName>
</protein>
<reference evidence="2 3" key="1">
    <citation type="journal article" date="2024" name="G3 (Bethesda)">
        <title>Genome assembly of Hibiscus sabdariffa L. provides insights into metabolisms of medicinal natural products.</title>
        <authorList>
            <person name="Kim T."/>
        </authorList>
    </citation>
    <scope>NUCLEOTIDE SEQUENCE [LARGE SCALE GENOMIC DNA]</scope>
    <source>
        <strain evidence="2">TK-2024</strain>
        <tissue evidence="2">Old leaves</tissue>
    </source>
</reference>
<dbReference type="Proteomes" id="UP001472677">
    <property type="component" value="Unassembled WGS sequence"/>
</dbReference>
<organism evidence="2 3">
    <name type="scientific">Hibiscus sabdariffa</name>
    <name type="common">roselle</name>
    <dbReference type="NCBI Taxonomy" id="183260"/>
    <lineage>
        <taxon>Eukaryota</taxon>
        <taxon>Viridiplantae</taxon>
        <taxon>Streptophyta</taxon>
        <taxon>Embryophyta</taxon>
        <taxon>Tracheophyta</taxon>
        <taxon>Spermatophyta</taxon>
        <taxon>Magnoliopsida</taxon>
        <taxon>eudicotyledons</taxon>
        <taxon>Gunneridae</taxon>
        <taxon>Pentapetalae</taxon>
        <taxon>rosids</taxon>
        <taxon>malvids</taxon>
        <taxon>Malvales</taxon>
        <taxon>Malvaceae</taxon>
        <taxon>Malvoideae</taxon>
        <taxon>Hibiscus</taxon>
    </lineage>
</organism>
<dbReference type="EMBL" id="JBBPBM010000008">
    <property type="protein sequence ID" value="KAK8571547.1"/>
    <property type="molecule type" value="Genomic_DNA"/>
</dbReference>
<sequence>MDDSNNSPKKKTQCFSLLSQGNQELGLHSFSEKSVPLSGFLQREKKEGSFGVQDFDTHVNAIEAAKKRDIKGKALDPQTSMEAEKNRPSRAKDLDFPVGLPLKIEVIDDTALIGSFPLSKTGIGGVKYEKKKKKKKKKGKLEIDEKMAKRSRKGKIARKVLGEAVMRSMVSAKISTKMMYSRKELEALRFANMEEQYNLWSDVYGGLDIDVIREYEDLVSCKPHKNMARKAAVPSTVGSVSLLPHHNPCPKTSVGDDTCDNAYLPYVPDADTRARELTSLSFGNQVEESNRVDMRTHAVIPPFDVRTHRVFSGRPCRASLHRFSCVLSSVKLLSSTKREQVLVERRMSPTGSTLDHTIGFRIRKFSIASCVLRSPL</sequence>
<gene>
    <name evidence="2" type="ORF">V6N12_027632</name>
</gene>
<accession>A0ABR2F3G8</accession>
<feature type="compositionally biased region" description="Basic and acidic residues" evidence="1">
    <location>
        <begin position="82"/>
        <end position="92"/>
    </location>
</feature>
<evidence type="ECO:0000256" key="1">
    <source>
        <dbReference type="SAM" id="MobiDB-lite"/>
    </source>
</evidence>
<comment type="caution">
    <text evidence="2">The sequence shown here is derived from an EMBL/GenBank/DDBJ whole genome shotgun (WGS) entry which is preliminary data.</text>
</comment>